<protein>
    <submittedName>
        <fullName evidence="6">AraC family transcriptional regulator</fullName>
    </submittedName>
</protein>
<keyword evidence="7" id="KW-1185">Reference proteome</keyword>
<evidence type="ECO:0000259" key="5">
    <source>
        <dbReference type="PROSITE" id="PS01124"/>
    </source>
</evidence>
<accession>A0A398CTI2</accession>
<organism evidence="6 7">
    <name type="scientific">Cohnella faecalis</name>
    <dbReference type="NCBI Taxonomy" id="2315694"/>
    <lineage>
        <taxon>Bacteria</taxon>
        <taxon>Bacillati</taxon>
        <taxon>Bacillota</taxon>
        <taxon>Bacilli</taxon>
        <taxon>Bacillales</taxon>
        <taxon>Paenibacillaceae</taxon>
        <taxon>Cohnella</taxon>
    </lineage>
</organism>
<dbReference type="Proteomes" id="UP000266340">
    <property type="component" value="Unassembled WGS sequence"/>
</dbReference>
<sequence>MGRSVPVGFRVFCRRKGRCGKEGNAAFASCFPPFLAPERLDPAPRNGSNSQLDSAALRSNRQPVQRLPAPASIPGAIERDCAGVRSRRRAEVGSIRHRACHRSYESQLPKQARHGNGRRHRESDVKLIFRLFKKTTGESPIEYLTKLRMDSAKSLLSQKKCTIKTVSSAVGYEDEFHFSRMFHRHVGVPPTFYRKVKKLRVAVAASLPYRDSLLSFGVEPVASVNFSAIPEWPSKSTSSSSPANGRN</sequence>
<comment type="caution">
    <text evidence="6">The sequence shown here is derived from an EMBL/GenBank/DDBJ whole genome shotgun (WGS) entry which is preliminary data.</text>
</comment>
<keyword evidence="2" id="KW-0238">DNA-binding</keyword>
<keyword evidence="3" id="KW-0804">Transcription</keyword>
<feature type="domain" description="HTH araC/xylS-type" evidence="5">
    <location>
        <begin position="130"/>
        <end position="196"/>
    </location>
</feature>
<gene>
    <name evidence="6" type="ORF">D3H35_05710</name>
</gene>
<dbReference type="SMART" id="SM00342">
    <property type="entry name" value="HTH_ARAC"/>
    <property type="match status" value="1"/>
</dbReference>
<dbReference type="Gene3D" id="1.10.10.60">
    <property type="entry name" value="Homeodomain-like"/>
    <property type="match status" value="2"/>
</dbReference>
<evidence type="ECO:0000313" key="7">
    <source>
        <dbReference type="Proteomes" id="UP000266340"/>
    </source>
</evidence>
<evidence type="ECO:0000256" key="1">
    <source>
        <dbReference type="ARBA" id="ARBA00023015"/>
    </source>
</evidence>
<dbReference type="PROSITE" id="PS01124">
    <property type="entry name" value="HTH_ARAC_FAMILY_2"/>
    <property type="match status" value="1"/>
</dbReference>
<evidence type="ECO:0000256" key="4">
    <source>
        <dbReference type="SAM" id="MobiDB-lite"/>
    </source>
</evidence>
<dbReference type="PANTHER" id="PTHR43280">
    <property type="entry name" value="ARAC-FAMILY TRANSCRIPTIONAL REGULATOR"/>
    <property type="match status" value="1"/>
</dbReference>
<evidence type="ECO:0000256" key="2">
    <source>
        <dbReference type="ARBA" id="ARBA00023125"/>
    </source>
</evidence>
<dbReference type="AlphaFoldDB" id="A0A398CTI2"/>
<name>A0A398CTI2_9BACL</name>
<dbReference type="InterPro" id="IPR009057">
    <property type="entry name" value="Homeodomain-like_sf"/>
</dbReference>
<dbReference type="SUPFAM" id="SSF46689">
    <property type="entry name" value="Homeodomain-like"/>
    <property type="match status" value="1"/>
</dbReference>
<reference evidence="6 7" key="1">
    <citation type="submission" date="2018-09" db="EMBL/GenBank/DDBJ databases">
        <title>Cohnella cavernae sp. nov., isolated from a karst cave.</title>
        <authorList>
            <person name="Zhu H."/>
        </authorList>
    </citation>
    <scope>NUCLEOTIDE SEQUENCE [LARGE SCALE GENOMIC DNA]</scope>
    <source>
        <strain evidence="6 7">K2E09-144</strain>
    </source>
</reference>
<proteinExistence type="predicted"/>
<dbReference type="InterPro" id="IPR018060">
    <property type="entry name" value="HTH_AraC"/>
</dbReference>
<dbReference type="GO" id="GO:0003700">
    <property type="term" value="F:DNA-binding transcription factor activity"/>
    <property type="evidence" value="ECO:0007669"/>
    <property type="project" value="InterPro"/>
</dbReference>
<feature type="region of interest" description="Disordered" evidence="4">
    <location>
        <begin position="41"/>
        <end position="68"/>
    </location>
</feature>
<dbReference type="EMBL" id="QXJM01000025">
    <property type="protein sequence ID" value="RIE04579.1"/>
    <property type="molecule type" value="Genomic_DNA"/>
</dbReference>
<evidence type="ECO:0000313" key="6">
    <source>
        <dbReference type="EMBL" id="RIE04579.1"/>
    </source>
</evidence>
<dbReference type="PANTHER" id="PTHR43280:SF28">
    <property type="entry name" value="HTH-TYPE TRANSCRIPTIONAL ACTIVATOR RHAS"/>
    <property type="match status" value="1"/>
</dbReference>
<feature type="compositionally biased region" description="Polar residues" evidence="4">
    <location>
        <begin position="46"/>
        <end position="63"/>
    </location>
</feature>
<evidence type="ECO:0000256" key="3">
    <source>
        <dbReference type="ARBA" id="ARBA00023163"/>
    </source>
</evidence>
<keyword evidence="1" id="KW-0805">Transcription regulation</keyword>
<dbReference type="Pfam" id="PF12833">
    <property type="entry name" value="HTH_18"/>
    <property type="match status" value="1"/>
</dbReference>
<dbReference type="GO" id="GO:0043565">
    <property type="term" value="F:sequence-specific DNA binding"/>
    <property type="evidence" value="ECO:0007669"/>
    <property type="project" value="InterPro"/>
</dbReference>